<feature type="region of interest" description="Disordered" evidence="4">
    <location>
        <begin position="49"/>
        <end position="70"/>
    </location>
</feature>
<evidence type="ECO:0000256" key="4">
    <source>
        <dbReference type="SAM" id="MobiDB-lite"/>
    </source>
</evidence>
<evidence type="ECO:0000313" key="7">
    <source>
        <dbReference type="EMBL" id="GAA4409180.1"/>
    </source>
</evidence>
<dbReference type="InterPro" id="IPR050424">
    <property type="entry name" value="Gfo-Idh-MocA_inositol_DH"/>
</dbReference>
<keyword evidence="2 3" id="KW-0520">NAD</keyword>
<dbReference type="InterPro" id="IPR000683">
    <property type="entry name" value="Gfo/Idh/MocA-like_OxRdtase_N"/>
</dbReference>
<dbReference type="InterPro" id="IPR055170">
    <property type="entry name" value="GFO_IDH_MocA-like_dom"/>
</dbReference>
<reference evidence="8" key="1">
    <citation type="journal article" date="2019" name="Int. J. Syst. Evol. Microbiol.">
        <title>The Global Catalogue of Microorganisms (GCM) 10K type strain sequencing project: providing services to taxonomists for standard genome sequencing and annotation.</title>
        <authorList>
            <consortium name="The Broad Institute Genomics Platform"/>
            <consortium name="The Broad Institute Genome Sequencing Center for Infectious Disease"/>
            <person name="Wu L."/>
            <person name="Ma J."/>
        </authorList>
    </citation>
    <scope>NUCLEOTIDE SEQUENCE [LARGE SCALE GENOMIC DNA]</scope>
    <source>
        <strain evidence="8">JCM 17809</strain>
    </source>
</reference>
<dbReference type="Pfam" id="PF22725">
    <property type="entry name" value="GFO_IDH_MocA_C3"/>
    <property type="match status" value="1"/>
</dbReference>
<evidence type="ECO:0000313" key="8">
    <source>
        <dbReference type="Proteomes" id="UP001500945"/>
    </source>
</evidence>
<dbReference type="HAMAP" id="MF_01671">
    <property type="entry name" value="IolG"/>
    <property type="match status" value="1"/>
</dbReference>
<dbReference type="Gene3D" id="3.30.360.10">
    <property type="entry name" value="Dihydrodipicolinate Reductase, domain 2"/>
    <property type="match status" value="1"/>
</dbReference>
<proteinExistence type="inferred from homology"/>
<protein>
    <recommendedName>
        <fullName evidence="3">Inositol 2-dehydrogenase</fullName>
        <ecNumber evidence="3">1.1.1.18</ecNumber>
    </recommendedName>
    <alternativeName>
        <fullName evidence="3">Myo-inositol 2-dehydrogenase</fullName>
        <shortName evidence="3">MI 2-dehydrogenase</shortName>
    </alternativeName>
</protein>
<comment type="similarity">
    <text evidence="3">Belongs to the Gfo/Idh/MocA family.</text>
</comment>
<dbReference type="Proteomes" id="UP001500945">
    <property type="component" value="Unassembled WGS sequence"/>
</dbReference>
<dbReference type="PANTHER" id="PTHR43593:SF1">
    <property type="entry name" value="INOSITOL 2-DEHYDROGENASE"/>
    <property type="match status" value="1"/>
</dbReference>
<dbReference type="Pfam" id="PF01408">
    <property type="entry name" value="GFO_IDH_MocA"/>
    <property type="match status" value="1"/>
</dbReference>
<comment type="function">
    <text evidence="3">Involved in the oxidation of myo-inositol (MI) to 2-keto-myo-inositol (2KMI or 2-inosose).</text>
</comment>
<evidence type="ECO:0000256" key="2">
    <source>
        <dbReference type="ARBA" id="ARBA00023027"/>
    </source>
</evidence>
<evidence type="ECO:0000256" key="1">
    <source>
        <dbReference type="ARBA" id="ARBA00023002"/>
    </source>
</evidence>
<accession>A0ABP8KL39</accession>
<keyword evidence="1 3" id="KW-0560">Oxidoreductase</keyword>
<dbReference type="InterPro" id="IPR036291">
    <property type="entry name" value="NAD(P)-bd_dom_sf"/>
</dbReference>
<dbReference type="PANTHER" id="PTHR43593">
    <property type="match status" value="1"/>
</dbReference>
<comment type="subunit">
    <text evidence="3">Homotetramer.</text>
</comment>
<dbReference type="SUPFAM" id="SSF51735">
    <property type="entry name" value="NAD(P)-binding Rossmann-fold domains"/>
    <property type="match status" value="1"/>
</dbReference>
<evidence type="ECO:0000259" key="6">
    <source>
        <dbReference type="Pfam" id="PF22725"/>
    </source>
</evidence>
<evidence type="ECO:0000259" key="5">
    <source>
        <dbReference type="Pfam" id="PF01408"/>
    </source>
</evidence>
<gene>
    <name evidence="3" type="primary">iolG</name>
    <name evidence="7" type="ORF">GCM10023168_27600</name>
</gene>
<name>A0ABP8KL39_9MICO</name>
<keyword evidence="8" id="KW-1185">Reference proteome</keyword>
<comment type="caution">
    <text evidence="7">The sequence shown here is derived from an EMBL/GenBank/DDBJ whole genome shotgun (WGS) entry which is preliminary data.</text>
</comment>
<dbReference type="EMBL" id="BAABGM010000016">
    <property type="protein sequence ID" value="GAA4409180.1"/>
    <property type="molecule type" value="Genomic_DNA"/>
</dbReference>
<comment type="catalytic activity">
    <reaction evidence="3">
        <text>myo-inositol + NAD(+) = scyllo-inosose + NADH + H(+)</text>
        <dbReference type="Rhea" id="RHEA:16949"/>
        <dbReference type="ChEBI" id="CHEBI:15378"/>
        <dbReference type="ChEBI" id="CHEBI:17268"/>
        <dbReference type="ChEBI" id="CHEBI:17811"/>
        <dbReference type="ChEBI" id="CHEBI:57540"/>
        <dbReference type="ChEBI" id="CHEBI:57945"/>
        <dbReference type="EC" id="1.1.1.18"/>
    </reaction>
</comment>
<organism evidence="7 8">
    <name type="scientific">Fodinibacter luteus</name>
    <dbReference type="NCBI Taxonomy" id="552064"/>
    <lineage>
        <taxon>Bacteria</taxon>
        <taxon>Bacillati</taxon>
        <taxon>Actinomycetota</taxon>
        <taxon>Actinomycetes</taxon>
        <taxon>Micrococcales</taxon>
        <taxon>Intrasporangiaceae</taxon>
        <taxon>Fodinibacter (ex Wang et al. 2009)</taxon>
    </lineage>
</organism>
<feature type="domain" description="Gfo/Idh/MocA-like oxidoreductase N-terminal" evidence="5">
    <location>
        <begin position="6"/>
        <end position="145"/>
    </location>
</feature>
<sequence>MSSTPLRVGVVGVGPMGSDHAQRLATRTAGVRLVAVADPDVPRAEALAERLDEHPAGRSAGRSARRSTERPTVRVVADALELVASPDVDAVVLASPGVVHEEQVLACLEHGKPVLCEKPLTMDEASSLRIVEAEAALGRRLVTVGFMRRFDPEYAQVEAALRSGAHGRLLLLHNTHRNRSVPNADFRSEMIVRDSLVHEVDASRFLFGEEITEVTVLSPTPTSHAGLGVVDPQVAIFRMSGGGLVTNEVFVNSQVGYEVRFEAVTERGSLTAGLVATGVLTTHATGGGGTWGGVVPDDYRTRFARAYDVEVQAWADAVRAGRPIGPSGWDGYAATAVSTAGMASLATGRPVPVVLAERPALHGAGN</sequence>
<evidence type="ECO:0000256" key="3">
    <source>
        <dbReference type="HAMAP-Rule" id="MF_01671"/>
    </source>
</evidence>
<dbReference type="InterPro" id="IPR023794">
    <property type="entry name" value="MI/DCI_dehydrogenase"/>
</dbReference>
<dbReference type="Gene3D" id="3.40.50.720">
    <property type="entry name" value="NAD(P)-binding Rossmann-like Domain"/>
    <property type="match status" value="1"/>
</dbReference>
<dbReference type="SUPFAM" id="SSF55347">
    <property type="entry name" value="Glyceraldehyde-3-phosphate dehydrogenase-like, C-terminal domain"/>
    <property type="match status" value="1"/>
</dbReference>
<dbReference type="EC" id="1.1.1.18" evidence="3"/>
<dbReference type="RefSeq" id="WP_345206987.1">
    <property type="nucleotide sequence ID" value="NZ_BAABGM010000016.1"/>
</dbReference>
<feature type="domain" description="GFO/IDH/MocA-like oxidoreductase" evidence="6">
    <location>
        <begin position="154"/>
        <end position="270"/>
    </location>
</feature>